<dbReference type="SMART" id="SM00679">
    <property type="entry name" value="CTNS"/>
    <property type="match status" value="2"/>
</dbReference>
<organism evidence="6 7">
    <name type="scientific">Rhizodiscina lignyota</name>
    <dbReference type="NCBI Taxonomy" id="1504668"/>
    <lineage>
        <taxon>Eukaryota</taxon>
        <taxon>Fungi</taxon>
        <taxon>Dikarya</taxon>
        <taxon>Ascomycota</taxon>
        <taxon>Pezizomycotina</taxon>
        <taxon>Dothideomycetes</taxon>
        <taxon>Pleosporomycetidae</taxon>
        <taxon>Aulographales</taxon>
        <taxon>Rhizodiscinaceae</taxon>
        <taxon>Rhizodiscina</taxon>
    </lineage>
</organism>
<dbReference type="AlphaFoldDB" id="A0A9P4MBM3"/>
<feature type="transmembrane region" description="Helical" evidence="5">
    <location>
        <begin position="229"/>
        <end position="251"/>
    </location>
</feature>
<keyword evidence="7" id="KW-1185">Reference proteome</keyword>
<evidence type="ECO:0000256" key="3">
    <source>
        <dbReference type="ARBA" id="ARBA00022989"/>
    </source>
</evidence>
<comment type="subcellular location">
    <subcellularLocation>
        <location evidence="1">Membrane</location>
        <topology evidence="1">Multi-pass membrane protein</topology>
    </subcellularLocation>
</comment>
<keyword evidence="2 5" id="KW-0812">Transmembrane</keyword>
<dbReference type="EMBL" id="ML978121">
    <property type="protein sequence ID" value="KAF2104530.1"/>
    <property type="molecule type" value="Genomic_DNA"/>
</dbReference>
<feature type="transmembrane region" description="Helical" evidence="5">
    <location>
        <begin position="136"/>
        <end position="157"/>
    </location>
</feature>
<evidence type="ECO:0000256" key="4">
    <source>
        <dbReference type="ARBA" id="ARBA00023136"/>
    </source>
</evidence>
<dbReference type="OrthoDB" id="19344at2759"/>
<evidence type="ECO:0000256" key="5">
    <source>
        <dbReference type="SAM" id="Phobius"/>
    </source>
</evidence>
<name>A0A9P4MBM3_9PEZI</name>
<keyword evidence="4 5" id="KW-0472">Membrane</keyword>
<dbReference type="Pfam" id="PF04193">
    <property type="entry name" value="PQ-loop"/>
    <property type="match status" value="2"/>
</dbReference>
<protein>
    <recommendedName>
        <fullName evidence="8">PQ loop repeat protein</fullName>
    </recommendedName>
</protein>
<dbReference type="InterPro" id="IPR006603">
    <property type="entry name" value="PQ-loop_rpt"/>
</dbReference>
<sequence length="285" mass="32073">MPSTNPNCNGLHHLSDLQFGWTVVVVVGTIVSNIPQQYRLARRRSAEGVSSYFLLTSVMSATCGMANITILSLDIFACCKMGRITKAECLSAVTGVVVNCTQWTCMAAILVIWSVVLPITKWEFPDKPHDTMAHLIWTNVICAVHLVFTFGLFGVLYRFSYHRLTGYANANGVISAIIAALQYAPQIWRTWTLEHIGSISIPWLIVQTPGGLIAMTALVGRPGTNWTTWLGSIGTFIGQVVLLILCCFYAWRERRKRKKEEEEMGIRDAWTWSNWPRKLVKWIFS</sequence>
<gene>
    <name evidence="6" type="ORF">NA57DRAFT_51352</name>
</gene>
<evidence type="ECO:0000256" key="2">
    <source>
        <dbReference type="ARBA" id="ARBA00022692"/>
    </source>
</evidence>
<evidence type="ECO:0000313" key="7">
    <source>
        <dbReference type="Proteomes" id="UP000799772"/>
    </source>
</evidence>
<dbReference type="GO" id="GO:0016020">
    <property type="term" value="C:membrane"/>
    <property type="evidence" value="ECO:0007669"/>
    <property type="project" value="UniProtKB-SubCell"/>
</dbReference>
<evidence type="ECO:0008006" key="8">
    <source>
        <dbReference type="Google" id="ProtNLM"/>
    </source>
</evidence>
<feature type="transmembrane region" description="Helical" evidence="5">
    <location>
        <begin position="89"/>
        <end position="116"/>
    </location>
</feature>
<evidence type="ECO:0000313" key="6">
    <source>
        <dbReference type="EMBL" id="KAF2104530.1"/>
    </source>
</evidence>
<evidence type="ECO:0000256" key="1">
    <source>
        <dbReference type="ARBA" id="ARBA00004141"/>
    </source>
</evidence>
<reference evidence="6" key="1">
    <citation type="journal article" date="2020" name="Stud. Mycol.">
        <title>101 Dothideomycetes genomes: a test case for predicting lifestyles and emergence of pathogens.</title>
        <authorList>
            <person name="Haridas S."/>
            <person name="Albert R."/>
            <person name="Binder M."/>
            <person name="Bloem J."/>
            <person name="Labutti K."/>
            <person name="Salamov A."/>
            <person name="Andreopoulos B."/>
            <person name="Baker S."/>
            <person name="Barry K."/>
            <person name="Bills G."/>
            <person name="Bluhm B."/>
            <person name="Cannon C."/>
            <person name="Castanera R."/>
            <person name="Culley D."/>
            <person name="Daum C."/>
            <person name="Ezra D."/>
            <person name="Gonzalez J."/>
            <person name="Henrissat B."/>
            <person name="Kuo A."/>
            <person name="Liang C."/>
            <person name="Lipzen A."/>
            <person name="Lutzoni F."/>
            <person name="Magnuson J."/>
            <person name="Mondo S."/>
            <person name="Nolan M."/>
            <person name="Ohm R."/>
            <person name="Pangilinan J."/>
            <person name="Park H.-J."/>
            <person name="Ramirez L."/>
            <person name="Alfaro M."/>
            <person name="Sun H."/>
            <person name="Tritt A."/>
            <person name="Yoshinaga Y."/>
            <person name="Zwiers L.-H."/>
            <person name="Turgeon B."/>
            <person name="Goodwin S."/>
            <person name="Spatafora J."/>
            <person name="Crous P."/>
            <person name="Grigoriev I."/>
        </authorList>
    </citation>
    <scope>NUCLEOTIDE SEQUENCE</scope>
    <source>
        <strain evidence="6">CBS 133067</strain>
    </source>
</reference>
<keyword evidence="3 5" id="KW-1133">Transmembrane helix</keyword>
<proteinExistence type="predicted"/>
<accession>A0A9P4MBM3</accession>
<dbReference type="Proteomes" id="UP000799772">
    <property type="component" value="Unassembled WGS sequence"/>
</dbReference>
<dbReference type="Gene3D" id="1.20.1280.290">
    <property type="match status" value="1"/>
</dbReference>
<comment type="caution">
    <text evidence="6">The sequence shown here is derived from an EMBL/GenBank/DDBJ whole genome shotgun (WGS) entry which is preliminary data.</text>
</comment>